<keyword evidence="1 2" id="KW-0732">Signal</keyword>
<evidence type="ECO:0000313" key="3">
    <source>
        <dbReference type="EMBL" id="GGO76429.1"/>
    </source>
</evidence>
<dbReference type="RefSeq" id="WP_188857660.1">
    <property type="nucleotide sequence ID" value="NZ_BMLT01000001.1"/>
</dbReference>
<evidence type="ECO:0000256" key="1">
    <source>
        <dbReference type="ARBA" id="ARBA00022729"/>
    </source>
</evidence>
<comment type="caution">
    <text evidence="3">The sequence shown here is derived from an EMBL/GenBank/DDBJ whole genome shotgun (WGS) entry which is preliminary data.</text>
</comment>
<dbReference type="PANTHER" id="PTHR33376">
    <property type="match status" value="1"/>
</dbReference>
<keyword evidence="4" id="KW-1185">Reference proteome</keyword>
<proteinExistence type="predicted"/>
<sequence length="344" mass="37345">MKKNTLLSAILLSTSLVAGSAQAETHSLRLAHFWPAGSSVDEVVQDWAKTVHEASDGRLKIDIYPAQTLAKAPQSYAATVSGVADITVTAQGYTAGRFPLTQVIELPGIVKTAENASCVLQGLYDENLISREYQDTHPLFFFAHGPGHIHTREKPVLAPEDMNGLRIRRATTVVGELLTSLGAQPVGMPAPETYTAAQRGVIDGVAFPWQAMKEFRLNEQLSHHTALSLYTLSFITTMNNTSYQKLPDDLKAILDSNSGMAWATAMGRKLDQLDAQARQEAIDNGHSFHQVDNPAQNPLWKPVLDGVVASYIAELSAQSLPAQHVYDRAQALTVSCETLTASNL</sequence>
<accession>A0A917Z6Y5</accession>
<dbReference type="Gene3D" id="3.40.190.170">
    <property type="entry name" value="Bacterial extracellular solute-binding protein, family 7"/>
    <property type="match status" value="1"/>
</dbReference>
<organism evidence="3 4">
    <name type="scientific">Marinobacterium nitratireducens</name>
    <dbReference type="NCBI Taxonomy" id="518897"/>
    <lineage>
        <taxon>Bacteria</taxon>
        <taxon>Pseudomonadati</taxon>
        <taxon>Pseudomonadota</taxon>
        <taxon>Gammaproteobacteria</taxon>
        <taxon>Oceanospirillales</taxon>
        <taxon>Oceanospirillaceae</taxon>
        <taxon>Marinobacterium</taxon>
    </lineage>
</organism>
<feature type="signal peptide" evidence="2">
    <location>
        <begin position="1"/>
        <end position="23"/>
    </location>
</feature>
<dbReference type="GO" id="GO:0055085">
    <property type="term" value="P:transmembrane transport"/>
    <property type="evidence" value="ECO:0007669"/>
    <property type="project" value="InterPro"/>
</dbReference>
<dbReference type="AlphaFoldDB" id="A0A917Z6Y5"/>
<feature type="chain" id="PRO_5036758640" evidence="2">
    <location>
        <begin position="24"/>
        <end position="344"/>
    </location>
</feature>
<evidence type="ECO:0000313" key="4">
    <source>
        <dbReference type="Proteomes" id="UP000599578"/>
    </source>
</evidence>
<dbReference type="PANTHER" id="PTHR33376:SF15">
    <property type="entry name" value="BLL6794 PROTEIN"/>
    <property type="match status" value="1"/>
</dbReference>
<dbReference type="Proteomes" id="UP000599578">
    <property type="component" value="Unassembled WGS sequence"/>
</dbReference>
<gene>
    <name evidence="3" type="ORF">GCM10011348_03620</name>
</gene>
<name>A0A917Z6Y5_9GAMM</name>
<dbReference type="EMBL" id="BMLT01000001">
    <property type="protein sequence ID" value="GGO76429.1"/>
    <property type="molecule type" value="Genomic_DNA"/>
</dbReference>
<reference evidence="3 4" key="1">
    <citation type="journal article" date="2014" name="Int. J. Syst. Evol. Microbiol.">
        <title>Complete genome sequence of Corynebacterium casei LMG S-19264T (=DSM 44701T), isolated from a smear-ripened cheese.</title>
        <authorList>
            <consortium name="US DOE Joint Genome Institute (JGI-PGF)"/>
            <person name="Walter F."/>
            <person name="Albersmeier A."/>
            <person name="Kalinowski J."/>
            <person name="Ruckert C."/>
        </authorList>
    </citation>
    <scope>NUCLEOTIDE SEQUENCE [LARGE SCALE GENOMIC DNA]</scope>
    <source>
        <strain evidence="3 4">CGMCC 1.7286</strain>
    </source>
</reference>
<evidence type="ECO:0000256" key="2">
    <source>
        <dbReference type="SAM" id="SignalP"/>
    </source>
</evidence>
<dbReference type="Pfam" id="PF03480">
    <property type="entry name" value="DctP"/>
    <property type="match status" value="1"/>
</dbReference>
<dbReference type="InterPro" id="IPR038404">
    <property type="entry name" value="TRAP_DctP_sf"/>
</dbReference>
<dbReference type="InterPro" id="IPR018389">
    <property type="entry name" value="DctP_fam"/>
</dbReference>
<dbReference type="NCBIfam" id="NF037995">
    <property type="entry name" value="TRAP_S1"/>
    <property type="match status" value="1"/>
</dbReference>
<protein>
    <submittedName>
        <fullName evidence="3">C4-dicarboxylate ABC transporter</fullName>
    </submittedName>
</protein>
<dbReference type="CDD" id="cd13665">
    <property type="entry name" value="PBP2_TRAP_Dctp3_4"/>
    <property type="match status" value="1"/>
</dbReference>